<keyword evidence="6" id="KW-0269">Exonuclease</keyword>
<keyword evidence="4" id="KW-0378">Hydrolase</keyword>
<dbReference type="PANTHER" id="PTHR30591:SF1">
    <property type="entry name" value="RECBCD ENZYME SUBUNIT RECC"/>
    <property type="match status" value="1"/>
</dbReference>
<dbReference type="InterPro" id="IPR011335">
    <property type="entry name" value="Restrct_endonuc-II-like"/>
</dbReference>
<dbReference type="Pfam" id="PF04257">
    <property type="entry name" value="Exonuc_V_gamma"/>
    <property type="match status" value="1"/>
</dbReference>
<dbReference type="Gene3D" id="3.40.50.10930">
    <property type="match status" value="1"/>
</dbReference>
<reference evidence="11" key="1">
    <citation type="submission" date="2018-01" db="EMBL/GenBank/DDBJ databases">
        <authorList>
            <person name="Regsiter A."/>
            <person name="William W."/>
        </authorList>
    </citation>
    <scope>NUCLEOTIDE SEQUENCE</scope>
    <source>
        <strain evidence="11">TRIP AH-1</strain>
    </source>
</reference>
<dbReference type="Pfam" id="PF17946">
    <property type="entry name" value="RecC_C"/>
    <property type="match status" value="1"/>
</dbReference>
<dbReference type="Gene3D" id="3.40.50.300">
    <property type="entry name" value="P-loop containing nucleotide triphosphate hydrolases"/>
    <property type="match status" value="2"/>
</dbReference>
<sequence>MSDLNLRLFTSNRLEILADQLAGVISSPLSSVFDAEIIVVQSRGMERWLSMEMALRHGVCANIRFPFPNAFINQIAQQVFSTSPEQSGFEPKMMMWRIMGILPSLLQRPGFEPLKGYLGKEHEGMKLFQLSSRVADLFDQYLLFRPEMVLGWEKGMEHHWQAVLWRELIRGSNEKHRAALGKALIEVLSGPSFELRTLPERISVFGISTLPVFHLQVFAAISRFSQVNLFLMNPCMEYWGDIFSDREMKRISDRGQGRNITHEDLHMEKGNSLLVSMGRLGRDFFDIINEFDCEDIQSFDQQEETSLLASIQSDILNLREPGKTIGTKTLISSKDKSIQVHSCHSPMREVEVLHDMLLDILEKDQELKPRDILVMTPDIEVYAPYIKAVFDGPADDATRIPFSVADQSVKREGRIIEIFLGILALADGRFSAPEVMAVLEAEAVHKRFGFSEPELDLVRKWVEDTLIRWGIDAEDRGLMGLPDLPENTWKAGLERLLLGYAMMAKDDKTFAGVYPYDNMEGGDTAALGKFMDFADGLSLFVRSIILSRTLSEWSDTLTDMLDRFFLADDDTENEIQLIRKTLKELAEKETLAGFKSKVDVNVIKSHLTHCFSMEGFGLGFISGGVTFCAMLPMRSIPFKIICLIGMDHDAYPGQSRPLGFDLMARHPKKGDRSKKNDDRYLFLEAIVSARKTLHVSYVGQDIRDNKTLLPSVLVTELMDYIGHGFMLQGNIRDHIHTTHRLQPFSPEYFKKGGRLFSFSKENFYGARRLLEPRDTPPPFISKGLSQPGEEWKELTVEDLCGFFINPARFLLNRRLGLYLDEDSSRLEDIEPLELGSLEQYILAGHIVEKSLAGGVPESHFDAVKAQGILPHGAVGRCAYDRLKRSVDDFSDKMRPYIREGTLAALDVDIDIAGFHLTGVVSGIYPERLLRYRQAGVKPKDRIRTWINHLILNAINPPGYPRTSMVAGLDGRWSAWEYLPVDNGLEFLTGLLEIYWQGLVKPIHFFPISSWQYAEALLEKQKHEEIALSNARQTWMGNDFMTGEKDDNYLAFCFADTDPIDQDFEDMAIEVYGPMLDYQKKV</sequence>
<dbReference type="AlphaFoldDB" id="A0A445N3I9"/>
<name>A0A445N3I9_9BACT</name>
<keyword evidence="7" id="KW-0067">ATP-binding</keyword>
<evidence type="ECO:0000256" key="4">
    <source>
        <dbReference type="ARBA" id="ARBA00022801"/>
    </source>
</evidence>
<dbReference type="InterPro" id="IPR041500">
    <property type="entry name" value="RecC_C"/>
</dbReference>
<evidence type="ECO:0000256" key="3">
    <source>
        <dbReference type="ARBA" id="ARBA00022763"/>
    </source>
</evidence>
<dbReference type="GO" id="GO:0008854">
    <property type="term" value="F:exodeoxyribonuclease V activity"/>
    <property type="evidence" value="ECO:0007669"/>
    <property type="project" value="InterPro"/>
</dbReference>
<keyword evidence="5" id="KW-0347">Helicase</keyword>
<dbReference type="EMBL" id="OJIN01000234">
    <property type="protein sequence ID" value="SPD76253.1"/>
    <property type="molecule type" value="Genomic_DNA"/>
</dbReference>
<protein>
    <submittedName>
        <fullName evidence="11">Exodeoxyribonuclease V, gamma subunit</fullName>
    </submittedName>
</protein>
<organism evidence="11">
    <name type="scientific">uncultured Desulfobacterium sp</name>
    <dbReference type="NCBI Taxonomy" id="201089"/>
    <lineage>
        <taxon>Bacteria</taxon>
        <taxon>Pseudomonadati</taxon>
        <taxon>Thermodesulfobacteriota</taxon>
        <taxon>Desulfobacteria</taxon>
        <taxon>Desulfobacterales</taxon>
        <taxon>Desulfobacteriaceae</taxon>
        <taxon>Desulfobacterium</taxon>
        <taxon>environmental samples</taxon>
    </lineage>
</organism>
<gene>
    <name evidence="11" type="ORF">PITCH_A880005</name>
</gene>
<dbReference type="SUPFAM" id="SSF52540">
    <property type="entry name" value="P-loop containing nucleoside triphosphate hydrolases"/>
    <property type="match status" value="2"/>
</dbReference>
<dbReference type="NCBIfam" id="TIGR01450">
    <property type="entry name" value="recC"/>
    <property type="match status" value="1"/>
</dbReference>
<dbReference type="GO" id="GO:0005524">
    <property type="term" value="F:ATP binding"/>
    <property type="evidence" value="ECO:0007669"/>
    <property type="project" value="UniProtKB-KW"/>
</dbReference>
<proteinExistence type="inferred from homology"/>
<accession>A0A445N3I9</accession>
<keyword evidence="2" id="KW-0547">Nucleotide-binding</keyword>
<dbReference type="GO" id="GO:0009338">
    <property type="term" value="C:exodeoxyribonuclease V complex"/>
    <property type="evidence" value="ECO:0007669"/>
    <property type="project" value="InterPro"/>
</dbReference>
<dbReference type="PIRSF" id="PIRSF000980">
    <property type="entry name" value="RecC"/>
    <property type="match status" value="1"/>
</dbReference>
<dbReference type="SUPFAM" id="SSF52980">
    <property type="entry name" value="Restriction endonuclease-like"/>
    <property type="match status" value="1"/>
</dbReference>
<dbReference type="InterPro" id="IPR006697">
    <property type="entry name" value="RecC"/>
</dbReference>
<dbReference type="InterPro" id="IPR013986">
    <property type="entry name" value="DExx_box_DNA_helicase_dom_sf"/>
</dbReference>
<evidence type="ECO:0000259" key="10">
    <source>
        <dbReference type="Pfam" id="PF17946"/>
    </source>
</evidence>
<keyword evidence="3" id="KW-0227">DNA damage</keyword>
<dbReference type="InterPro" id="IPR027417">
    <property type="entry name" value="P-loop_NTPase"/>
</dbReference>
<keyword evidence="9" id="KW-0234">DNA repair</keyword>
<evidence type="ECO:0000256" key="9">
    <source>
        <dbReference type="ARBA" id="ARBA00023204"/>
    </source>
</evidence>
<dbReference type="PANTHER" id="PTHR30591">
    <property type="entry name" value="RECBCD ENZYME SUBUNIT RECC"/>
    <property type="match status" value="1"/>
</dbReference>
<dbReference type="GO" id="GO:0006281">
    <property type="term" value="P:DNA repair"/>
    <property type="evidence" value="ECO:0007669"/>
    <property type="project" value="UniProtKB-KW"/>
</dbReference>
<dbReference type="Gene3D" id="1.10.10.160">
    <property type="match status" value="1"/>
</dbReference>
<evidence type="ECO:0000256" key="5">
    <source>
        <dbReference type="ARBA" id="ARBA00022806"/>
    </source>
</evidence>
<keyword evidence="8" id="KW-0238">DNA-binding</keyword>
<dbReference type="GO" id="GO:0004386">
    <property type="term" value="F:helicase activity"/>
    <property type="evidence" value="ECO:0007669"/>
    <property type="project" value="UniProtKB-KW"/>
</dbReference>
<evidence type="ECO:0000256" key="1">
    <source>
        <dbReference type="ARBA" id="ARBA00022722"/>
    </source>
</evidence>
<dbReference type="HAMAP" id="MF_01486">
    <property type="entry name" value="RecC"/>
    <property type="match status" value="1"/>
</dbReference>
<dbReference type="GO" id="GO:0003677">
    <property type="term" value="F:DNA binding"/>
    <property type="evidence" value="ECO:0007669"/>
    <property type="project" value="UniProtKB-KW"/>
</dbReference>
<feature type="domain" description="RecC C-terminal" evidence="10">
    <location>
        <begin position="791"/>
        <end position="1016"/>
    </location>
</feature>
<evidence type="ECO:0000256" key="8">
    <source>
        <dbReference type="ARBA" id="ARBA00023125"/>
    </source>
</evidence>
<evidence type="ECO:0000256" key="2">
    <source>
        <dbReference type="ARBA" id="ARBA00022741"/>
    </source>
</evidence>
<keyword evidence="1" id="KW-0540">Nuclease</keyword>
<evidence type="ECO:0000313" key="11">
    <source>
        <dbReference type="EMBL" id="SPD76253.1"/>
    </source>
</evidence>
<dbReference type="GO" id="GO:0006310">
    <property type="term" value="P:DNA recombination"/>
    <property type="evidence" value="ECO:0007669"/>
    <property type="project" value="TreeGrafter"/>
</dbReference>
<dbReference type="Gene3D" id="1.10.10.990">
    <property type="match status" value="1"/>
</dbReference>
<evidence type="ECO:0000256" key="6">
    <source>
        <dbReference type="ARBA" id="ARBA00022839"/>
    </source>
</evidence>
<evidence type="ECO:0000256" key="7">
    <source>
        <dbReference type="ARBA" id="ARBA00022840"/>
    </source>
</evidence>